<evidence type="ECO:0000313" key="2">
    <source>
        <dbReference type="EMBL" id="MFC6196744.1"/>
    </source>
</evidence>
<keyword evidence="1" id="KW-0732">Signal</keyword>
<dbReference type="RefSeq" id="WP_377374562.1">
    <property type="nucleotide sequence ID" value="NZ_JBHSSW010000002.1"/>
</dbReference>
<dbReference type="NCBIfam" id="NF037936">
    <property type="entry name" value="holdfast_HfaD"/>
    <property type="match status" value="1"/>
</dbReference>
<sequence length="422" mass="42755">MRDTTKTLLATTLLSAICAVPAFAQEGTTPSDDAAVVVIDQVSLGDVFADMFVVLDDVTPGASAVATATGNTSTAATETGDVDYNATQSQQGDVSATTTLLGGPVYGGTASTYTTSYGNAASSSTTNGTDFHYVTQESYGDVSASSDIYLDGADDVTATTTAAANVSSYETEYGTNRGFQEQRAYGDVTATTVADMCCNNDTVTIASVASGNTVSSYGWTTTSYNGAVQVTDTDSTISSDTDIRMQTGTSINGSATASGNSITVENEWGYATLGRDGSEVFQGNGAEIEAVSTVSIDDWSGTSGSTAYGVGNSALISNIGSDTAMYANQENYGDVSSYASFDGASYDGSFGYVSSTAIGNAATATMCYSCSNDGVLSGRTNQTNSANVSAYGVARSNGGGFVQGAATAVGNSATYQSFGTNE</sequence>
<dbReference type="Proteomes" id="UP001596303">
    <property type="component" value="Unassembled WGS sequence"/>
</dbReference>
<feature type="chain" id="PRO_5047068629" evidence="1">
    <location>
        <begin position="25"/>
        <end position="422"/>
    </location>
</feature>
<dbReference type="InterPro" id="IPR049860">
    <property type="entry name" value="Holdfast_HfaD"/>
</dbReference>
<reference evidence="3" key="1">
    <citation type="journal article" date="2019" name="Int. J. Syst. Evol. Microbiol.">
        <title>The Global Catalogue of Microorganisms (GCM) 10K type strain sequencing project: providing services to taxonomists for standard genome sequencing and annotation.</title>
        <authorList>
            <consortium name="The Broad Institute Genomics Platform"/>
            <consortium name="The Broad Institute Genome Sequencing Center for Infectious Disease"/>
            <person name="Wu L."/>
            <person name="Ma J."/>
        </authorList>
    </citation>
    <scope>NUCLEOTIDE SEQUENCE [LARGE SCALE GENOMIC DNA]</scope>
    <source>
        <strain evidence="3">CGMCC-1.15741</strain>
    </source>
</reference>
<protein>
    <submittedName>
        <fullName evidence="2">Holdfast anchor protein HfaD</fullName>
    </submittedName>
</protein>
<keyword evidence="3" id="KW-1185">Reference proteome</keyword>
<feature type="signal peptide" evidence="1">
    <location>
        <begin position="1"/>
        <end position="24"/>
    </location>
</feature>
<evidence type="ECO:0000313" key="3">
    <source>
        <dbReference type="Proteomes" id="UP001596303"/>
    </source>
</evidence>
<gene>
    <name evidence="2" type="primary">hfaD</name>
    <name evidence="2" type="ORF">ACFQDM_01565</name>
</gene>
<comment type="caution">
    <text evidence="2">The sequence shown here is derived from an EMBL/GenBank/DDBJ whole genome shotgun (WGS) entry which is preliminary data.</text>
</comment>
<organism evidence="2 3">
    <name type="scientific">Ponticaulis profundi</name>
    <dbReference type="NCBI Taxonomy" id="2665222"/>
    <lineage>
        <taxon>Bacteria</taxon>
        <taxon>Pseudomonadati</taxon>
        <taxon>Pseudomonadota</taxon>
        <taxon>Alphaproteobacteria</taxon>
        <taxon>Hyphomonadales</taxon>
        <taxon>Hyphomonadaceae</taxon>
        <taxon>Ponticaulis</taxon>
    </lineage>
</organism>
<proteinExistence type="predicted"/>
<accession>A0ABW1S678</accession>
<name>A0ABW1S678_9PROT</name>
<evidence type="ECO:0000256" key="1">
    <source>
        <dbReference type="SAM" id="SignalP"/>
    </source>
</evidence>
<dbReference type="EMBL" id="JBHSSW010000002">
    <property type="protein sequence ID" value="MFC6196744.1"/>
    <property type="molecule type" value="Genomic_DNA"/>
</dbReference>